<dbReference type="InterPro" id="IPR036914">
    <property type="entry name" value="MGS-like_dom_sf"/>
</dbReference>
<protein>
    <submittedName>
        <fullName evidence="1">Uncharacterized protein</fullName>
    </submittedName>
</protein>
<dbReference type="PANTHER" id="PTHR11692:SF0">
    <property type="entry name" value="BIFUNCTIONAL PURINE BIOSYNTHESIS PROTEIN ATIC"/>
    <property type="match status" value="1"/>
</dbReference>
<dbReference type="SUPFAM" id="SSF52335">
    <property type="entry name" value="Methylglyoxal synthase-like"/>
    <property type="match status" value="1"/>
</dbReference>
<dbReference type="Gene3D" id="3.40.50.1380">
    <property type="entry name" value="Methylglyoxal synthase-like domain"/>
    <property type="match status" value="1"/>
</dbReference>
<dbReference type="InterPro" id="IPR002695">
    <property type="entry name" value="PurH-like"/>
</dbReference>
<dbReference type="EMBL" id="CAUEEQ010000503">
    <property type="protein sequence ID" value="CAJ0917107.1"/>
    <property type="molecule type" value="Genomic_DNA"/>
</dbReference>
<accession>A0ABN9KRA0</accession>
<evidence type="ECO:0000313" key="2">
    <source>
        <dbReference type="Proteomes" id="UP001176940"/>
    </source>
</evidence>
<reference evidence="1" key="1">
    <citation type="submission" date="2023-07" db="EMBL/GenBank/DDBJ databases">
        <authorList>
            <person name="Stuckert A."/>
        </authorList>
    </citation>
    <scope>NUCLEOTIDE SEQUENCE</scope>
</reference>
<dbReference type="Proteomes" id="UP001176940">
    <property type="component" value="Unassembled WGS sequence"/>
</dbReference>
<proteinExistence type="predicted"/>
<keyword evidence="2" id="KW-1185">Reference proteome</keyword>
<name>A0ABN9KRA0_9NEOB</name>
<gene>
    <name evidence="1" type="ORF">RIMI_LOCUS432034</name>
</gene>
<comment type="caution">
    <text evidence="1">The sequence shown here is derived from an EMBL/GenBank/DDBJ whole genome shotgun (WGS) entry which is preliminary data.</text>
</comment>
<dbReference type="PANTHER" id="PTHR11692">
    <property type="entry name" value="BIFUNCTIONAL PURINE BIOSYNTHESIS PROTEIN PURH"/>
    <property type="match status" value="1"/>
</dbReference>
<sequence>MSPCCRSRCQNCGSMYRCVLKPPFQISAQGNKNANLDLVLSVELVFPFFRDVSELTGFPEMLGGRVKTLHPAVHGGILARSTPEDQADLTRLAFSYVRIR</sequence>
<evidence type="ECO:0000313" key="1">
    <source>
        <dbReference type="EMBL" id="CAJ0917107.1"/>
    </source>
</evidence>
<organism evidence="1 2">
    <name type="scientific">Ranitomeya imitator</name>
    <name type="common">mimic poison frog</name>
    <dbReference type="NCBI Taxonomy" id="111125"/>
    <lineage>
        <taxon>Eukaryota</taxon>
        <taxon>Metazoa</taxon>
        <taxon>Chordata</taxon>
        <taxon>Craniata</taxon>
        <taxon>Vertebrata</taxon>
        <taxon>Euteleostomi</taxon>
        <taxon>Amphibia</taxon>
        <taxon>Batrachia</taxon>
        <taxon>Anura</taxon>
        <taxon>Neobatrachia</taxon>
        <taxon>Hyloidea</taxon>
        <taxon>Dendrobatidae</taxon>
        <taxon>Dendrobatinae</taxon>
        <taxon>Ranitomeya</taxon>
    </lineage>
</organism>